<organism evidence="10 11">
    <name type="scientific">Virgibacillus chiguensis</name>
    <dbReference type="NCBI Taxonomy" id="411959"/>
    <lineage>
        <taxon>Bacteria</taxon>
        <taxon>Bacillati</taxon>
        <taxon>Bacillota</taxon>
        <taxon>Bacilli</taxon>
        <taxon>Bacillales</taxon>
        <taxon>Bacillaceae</taxon>
        <taxon>Virgibacillus</taxon>
    </lineage>
</organism>
<dbReference type="GO" id="GO:0005886">
    <property type="term" value="C:plasma membrane"/>
    <property type="evidence" value="ECO:0007669"/>
    <property type="project" value="UniProtKB-SubCell"/>
</dbReference>
<keyword evidence="8" id="KW-0812">Transmembrane</keyword>
<feature type="domain" description="ABC transporter substrate-binding protein PnrA-like" evidence="9">
    <location>
        <begin position="84"/>
        <end position="390"/>
    </location>
</feature>
<dbReference type="Proteomes" id="UP000184079">
    <property type="component" value="Unassembled WGS sequence"/>
</dbReference>
<evidence type="ECO:0000256" key="6">
    <source>
        <dbReference type="ARBA" id="ARBA00023288"/>
    </source>
</evidence>
<evidence type="ECO:0000256" key="1">
    <source>
        <dbReference type="ARBA" id="ARBA00004193"/>
    </source>
</evidence>
<dbReference type="Pfam" id="PF02608">
    <property type="entry name" value="Bmp"/>
    <property type="match status" value="1"/>
</dbReference>
<dbReference type="AlphaFoldDB" id="A0A1M5N4F9"/>
<dbReference type="CDD" id="cd06354">
    <property type="entry name" value="PBP1_PrnA-like"/>
    <property type="match status" value="1"/>
</dbReference>
<feature type="compositionally biased region" description="Basic and acidic residues" evidence="7">
    <location>
        <begin position="60"/>
        <end position="75"/>
    </location>
</feature>
<dbReference type="PANTHER" id="PTHR34296">
    <property type="entry name" value="TRANSCRIPTIONAL ACTIVATOR PROTEIN MED"/>
    <property type="match status" value="1"/>
</dbReference>
<evidence type="ECO:0000259" key="9">
    <source>
        <dbReference type="Pfam" id="PF02608"/>
    </source>
</evidence>
<sequence length="402" mass="43659">MEAISKKQGGGALEYSVINRCRKQKIKEGAIILKSRKLILILTIFISFGLVLAACGGSNNEDKSSGGNDGKKTEENEGSTDYSVAMVTDEGGVDDKSFNQSSWEGLQAWGEEHGLSKGNGYDYAQSNDESDYLPNLTRLTRDGYNLIFGVGYLLEDAISKVAEQNPDTNFSIVDTVVEAPNVASITFAENEGSFLAGVAAAKKTKTNKLGFVGGMDSDLITKFEVGFVAGAKSVNPDIEVDIQYVGDFSSADDAKLIATRMYGDDRDIIYHAAGAAGNGVFNQAKDMKKNDPNNEIWVIGVDRDQHEEGKIGEDNVTLTSMVKRVDVSVQEVSNLGLNGDFPGGEILEFALKDDGVYLADTNEEAYTEEIASAVDEWKEKIINEEVDVPQTRKDLEEFEKSL</sequence>
<name>A0A1M5N4F9_9BACI</name>
<dbReference type="InterPro" id="IPR028082">
    <property type="entry name" value="Peripla_BP_I"/>
</dbReference>
<keyword evidence="11" id="KW-1185">Reference proteome</keyword>
<protein>
    <submittedName>
        <fullName evidence="10">Basic membrane protein A</fullName>
    </submittedName>
</protein>
<evidence type="ECO:0000313" key="11">
    <source>
        <dbReference type="Proteomes" id="UP000184079"/>
    </source>
</evidence>
<evidence type="ECO:0000256" key="7">
    <source>
        <dbReference type="SAM" id="MobiDB-lite"/>
    </source>
</evidence>
<reference evidence="11" key="1">
    <citation type="submission" date="2016-11" db="EMBL/GenBank/DDBJ databases">
        <authorList>
            <person name="Varghese N."/>
            <person name="Submissions S."/>
        </authorList>
    </citation>
    <scope>NUCLEOTIDE SEQUENCE [LARGE SCALE GENOMIC DNA]</scope>
    <source>
        <strain evidence="11">CGMCC 1.6496</strain>
    </source>
</reference>
<dbReference type="PANTHER" id="PTHR34296:SF2">
    <property type="entry name" value="ABC TRANSPORTER GUANOSINE-BINDING PROTEIN NUPN"/>
    <property type="match status" value="1"/>
</dbReference>
<evidence type="ECO:0000256" key="3">
    <source>
        <dbReference type="ARBA" id="ARBA00022475"/>
    </source>
</evidence>
<evidence type="ECO:0000313" key="10">
    <source>
        <dbReference type="EMBL" id="SHG83883.1"/>
    </source>
</evidence>
<evidence type="ECO:0000256" key="2">
    <source>
        <dbReference type="ARBA" id="ARBA00008610"/>
    </source>
</evidence>
<feature type="transmembrane region" description="Helical" evidence="8">
    <location>
        <begin position="38"/>
        <end position="54"/>
    </location>
</feature>
<gene>
    <name evidence="10" type="ORF">SAMN05421807_10244</name>
</gene>
<dbReference type="InterPro" id="IPR003760">
    <property type="entry name" value="PnrA-like"/>
</dbReference>
<comment type="subcellular location">
    <subcellularLocation>
        <location evidence="1">Cell membrane</location>
        <topology evidence="1">Lipid-anchor</topology>
    </subcellularLocation>
</comment>
<evidence type="ECO:0000256" key="4">
    <source>
        <dbReference type="ARBA" id="ARBA00022729"/>
    </source>
</evidence>
<accession>A0A1M5N4F9</accession>
<comment type="similarity">
    <text evidence="2">Belongs to the BMP lipoprotein family.</text>
</comment>
<dbReference type="SUPFAM" id="SSF53822">
    <property type="entry name" value="Periplasmic binding protein-like I"/>
    <property type="match status" value="1"/>
</dbReference>
<keyword evidence="3" id="KW-1003">Cell membrane</keyword>
<proteinExistence type="inferred from homology"/>
<keyword evidence="6" id="KW-0449">Lipoprotein</keyword>
<keyword evidence="8" id="KW-1133">Transmembrane helix</keyword>
<dbReference type="InterPro" id="IPR050957">
    <property type="entry name" value="BMP_lipoprotein"/>
</dbReference>
<evidence type="ECO:0000256" key="5">
    <source>
        <dbReference type="ARBA" id="ARBA00023136"/>
    </source>
</evidence>
<keyword evidence="4" id="KW-0732">Signal</keyword>
<dbReference type="Gene3D" id="3.40.50.2300">
    <property type="match status" value="2"/>
</dbReference>
<feature type="region of interest" description="Disordered" evidence="7">
    <location>
        <begin position="59"/>
        <end position="81"/>
    </location>
</feature>
<dbReference type="EMBL" id="FQXD01000002">
    <property type="protein sequence ID" value="SHG83883.1"/>
    <property type="molecule type" value="Genomic_DNA"/>
</dbReference>
<keyword evidence="5 8" id="KW-0472">Membrane</keyword>
<evidence type="ECO:0000256" key="8">
    <source>
        <dbReference type="SAM" id="Phobius"/>
    </source>
</evidence>